<gene>
    <name evidence="1" type="ORF">ANN_14642</name>
</gene>
<organism evidence="1 2">
    <name type="scientific">Periplaneta americana</name>
    <name type="common">American cockroach</name>
    <name type="synonym">Blatta americana</name>
    <dbReference type="NCBI Taxonomy" id="6978"/>
    <lineage>
        <taxon>Eukaryota</taxon>
        <taxon>Metazoa</taxon>
        <taxon>Ecdysozoa</taxon>
        <taxon>Arthropoda</taxon>
        <taxon>Hexapoda</taxon>
        <taxon>Insecta</taxon>
        <taxon>Pterygota</taxon>
        <taxon>Neoptera</taxon>
        <taxon>Polyneoptera</taxon>
        <taxon>Dictyoptera</taxon>
        <taxon>Blattodea</taxon>
        <taxon>Blattoidea</taxon>
        <taxon>Blattidae</taxon>
        <taxon>Blattinae</taxon>
        <taxon>Periplaneta</taxon>
    </lineage>
</organism>
<dbReference type="Proteomes" id="UP001148838">
    <property type="component" value="Unassembled WGS sequence"/>
</dbReference>
<keyword evidence="2" id="KW-1185">Reference proteome</keyword>
<evidence type="ECO:0000313" key="2">
    <source>
        <dbReference type="Proteomes" id="UP001148838"/>
    </source>
</evidence>
<proteinExistence type="predicted"/>
<evidence type="ECO:0000313" key="1">
    <source>
        <dbReference type="EMBL" id="KAJ4438695.1"/>
    </source>
</evidence>
<protein>
    <submittedName>
        <fullName evidence="1">Uncharacterized protein</fullName>
    </submittedName>
</protein>
<reference evidence="1 2" key="1">
    <citation type="journal article" date="2022" name="Allergy">
        <title>Genome assembly and annotation of Periplaneta americana reveal a comprehensive cockroach allergen profile.</title>
        <authorList>
            <person name="Wang L."/>
            <person name="Xiong Q."/>
            <person name="Saelim N."/>
            <person name="Wang L."/>
            <person name="Nong W."/>
            <person name="Wan A.T."/>
            <person name="Shi M."/>
            <person name="Liu X."/>
            <person name="Cao Q."/>
            <person name="Hui J.H.L."/>
            <person name="Sookrung N."/>
            <person name="Leung T.F."/>
            <person name="Tungtrongchitr A."/>
            <person name="Tsui S.K.W."/>
        </authorList>
    </citation>
    <scope>NUCLEOTIDE SEQUENCE [LARGE SCALE GENOMIC DNA]</scope>
    <source>
        <strain evidence="1">PWHHKU_190912</strain>
    </source>
</reference>
<comment type="caution">
    <text evidence="1">The sequence shown here is derived from an EMBL/GenBank/DDBJ whole genome shotgun (WGS) entry which is preliminary data.</text>
</comment>
<dbReference type="EMBL" id="JAJSOF020000019">
    <property type="protein sequence ID" value="KAJ4438695.1"/>
    <property type="molecule type" value="Genomic_DNA"/>
</dbReference>
<name>A0ABQ8SYB7_PERAM</name>
<accession>A0ABQ8SYB7</accession>
<sequence length="289" mass="31976">MSPGSSTESYPAFAHIGLRENPGKNLNQVTCPDRESNPGHPVSRPDVLTVTPQEMPFGRTLERQGTSKVYGVVQSKGATTHSYTITPVVSKAGKLMRKLLLIHQEPKVSFIRLQTKITATTVTTVAKTKFSCDPTRSQSRSYLVPVVANQTDQHDQSFGQGGIQKITNINTPERYTAVVLVTCEDSPPKAHAQVTEEVFPWKCGGEFQTQLFSYRLQLYPVMTAGCTLECSSPCVNNLIGFCNFHLVQIQINKVSLNLVHFILGRHAPGYRGGLENRWPDNPTHILVLE</sequence>